<proteinExistence type="predicted"/>
<evidence type="ECO:0000313" key="1">
    <source>
        <dbReference type="EMBL" id="KEO88535.1"/>
    </source>
</evidence>
<dbReference type="Proteomes" id="UP000027647">
    <property type="component" value="Unassembled WGS sequence"/>
</dbReference>
<dbReference type="EMBL" id="JMIW01000009">
    <property type="protein sequence ID" value="KEO88535.1"/>
    <property type="molecule type" value="Genomic_DNA"/>
</dbReference>
<evidence type="ECO:0000313" key="2">
    <source>
        <dbReference type="Proteomes" id="UP000027647"/>
    </source>
</evidence>
<dbReference type="AlphaFoldDB" id="A0A074M748"/>
<comment type="caution">
    <text evidence="1">The sequence shown here is derived from an EMBL/GenBank/DDBJ whole genome shotgun (WGS) entry which is preliminary data.</text>
</comment>
<dbReference type="Pfam" id="PF10518">
    <property type="entry name" value="TAT_signal"/>
    <property type="match status" value="1"/>
</dbReference>
<sequence>MNRRDLLKGSLATGAALVGSATLPTLSAKLAAQVPAAPRAGTSRDRALFDIAKRELTRAGDAIWRKDIVGICDYGVHSARQRFYLVNLDREEVRTMHVSHGAGSDPEHDGWLNHYSNVEGSNATSKGAYVTWEWYQGRYGTSVRLGGLDPTNDAALRRYIVMHRAAYAEPPHLERYGRMGRSNGCFAYGTADFHEILMNLSGGRLLYADSLGLQENGAMLSRDEQLALNEPRTQMLKADNPSAMQRRVPGAF</sequence>
<dbReference type="eggNOG" id="COG1376">
    <property type="taxonomic scope" value="Bacteria"/>
</dbReference>
<name>A0A074M748_ERYLO</name>
<dbReference type="InterPro" id="IPR032676">
    <property type="entry name" value="YkuD_2"/>
</dbReference>
<dbReference type="STRING" id="1044.EH31_16380"/>
<dbReference type="InterPro" id="IPR019546">
    <property type="entry name" value="TAT_signal_bac_arc"/>
</dbReference>
<accession>A0A074M748</accession>
<dbReference type="OrthoDB" id="9815195at2"/>
<organism evidence="1 2">
    <name type="scientific">Erythrobacter longus</name>
    <dbReference type="NCBI Taxonomy" id="1044"/>
    <lineage>
        <taxon>Bacteria</taxon>
        <taxon>Pseudomonadati</taxon>
        <taxon>Pseudomonadota</taxon>
        <taxon>Alphaproteobacteria</taxon>
        <taxon>Sphingomonadales</taxon>
        <taxon>Erythrobacteraceae</taxon>
        <taxon>Erythrobacter/Porphyrobacter group</taxon>
        <taxon>Erythrobacter</taxon>
    </lineage>
</organism>
<dbReference type="InterPro" id="IPR006311">
    <property type="entry name" value="TAT_signal"/>
</dbReference>
<dbReference type="PANTHER" id="PTHR38477:SF1">
    <property type="entry name" value="MUREIN L,D-TRANSPEPTIDASE CATALYTIC DOMAIN FAMILY PROTEIN"/>
    <property type="match status" value="1"/>
</dbReference>
<keyword evidence="2" id="KW-1185">Reference proteome</keyword>
<gene>
    <name evidence="1" type="ORF">EH31_16380</name>
</gene>
<dbReference type="PANTHER" id="PTHR38477">
    <property type="entry name" value="HYPOTHETICAL EXPORTED PROTEIN"/>
    <property type="match status" value="1"/>
</dbReference>
<dbReference type="NCBIfam" id="TIGR01409">
    <property type="entry name" value="TAT_signal_seq"/>
    <property type="match status" value="1"/>
</dbReference>
<dbReference type="PROSITE" id="PS51318">
    <property type="entry name" value="TAT"/>
    <property type="match status" value="1"/>
</dbReference>
<dbReference type="Pfam" id="PF13645">
    <property type="entry name" value="YkuD_2"/>
    <property type="match status" value="1"/>
</dbReference>
<protein>
    <submittedName>
        <fullName evidence="1">Twin-arginine translocation pathway signal</fullName>
    </submittedName>
</protein>
<reference evidence="1 2" key="1">
    <citation type="submission" date="2014-04" db="EMBL/GenBank/DDBJ databases">
        <title>A comprehensive comparison of genomes of Erythrobacter spp. strains.</title>
        <authorList>
            <person name="Zheng Q."/>
        </authorList>
    </citation>
    <scope>NUCLEOTIDE SEQUENCE [LARGE SCALE GENOMIC DNA]</scope>
    <source>
        <strain evidence="1 2">DSM 6997</strain>
    </source>
</reference>